<evidence type="ECO:0000256" key="7">
    <source>
        <dbReference type="ARBA" id="ARBA00022833"/>
    </source>
</evidence>
<keyword evidence="8 11" id="KW-1133">Transmembrane helix</keyword>
<dbReference type="SUPFAM" id="SSF144083">
    <property type="entry name" value="Magnesium transport protein CorA, transmembrane region"/>
    <property type="match status" value="1"/>
</dbReference>
<dbReference type="RefSeq" id="WP_143988371.1">
    <property type="nucleotide sequence ID" value="NZ_CP041692.1"/>
</dbReference>
<dbReference type="OrthoDB" id="9803416at2"/>
<dbReference type="GO" id="GO:0050897">
    <property type="term" value="F:cobalt ion binding"/>
    <property type="evidence" value="ECO:0007669"/>
    <property type="project" value="TreeGrafter"/>
</dbReference>
<dbReference type="SUPFAM" id="SSF143865">
    <property type="entry name" value="CorA soluble domain-like"/>
    <property type="match status" value="1"/>
</dbReference>
<evidence type="ECO:0000256" key="5">
    <source>
        <dbReference type="ARBA" id="ARBA00022519"/>
    </source>
</evidence>
<accession>A0A516Q4Y7</accession>
<dbReference type="InterPro" id="IPR045861">
    <property type="entry name" value="CorA_cytoplasmic_dom"/>
</dbReference>
<dbReference type="KEGG" id="mik:FOE78_23250"/>
<dbReference type="GO" id="GO:0015087">
    <property type="term" value="F:cobalt ion transmembrane transporter activity"/>
    <property type="evidence" value="ECO:0007669"/>
    <property type="project" value="TreeGrafter"/>
</dbReference>
<dbReference type="PANTHER" id="PTHR46494:SF3">
    <property type="entry name" value="ZINC TRANSPORT PROTEIN ZNTB"/>
    <property type="match status" value="1"/>
</dbReference>
<dbReference type="GO" id="GO:0005886">
    <property type="term" value="C:plasma membrane"/>
    <property type="evidence" value="ECO:0007669"/>
    <property type="project" value="UniProtKB-SubCell"/>
</dbReference>
<evidence type="ECO:0000256" key="11">
    <source>
        <dbReference type="SAM" id="Phobius"/>
    </source>
</evidence>
<keyword evidence="10 11" id="KW-0472">Membrane</keyword>
<feature type="transmembrane region" description="Helical" evidence="11">
    <location>
        <begin position="303"/>
        <end position="323"/>
    </location>
</feature>
<protein>
    <recommendedName>
        <fullName evidence="14">Magnesium transporter</fullName>
    </recommendedName>
</protein>
<feature type="transmembrane region" description="Helical" evidence="11">
    <location>
        <begin position="275"/>
        <end position="297"/>
    </location>
</feature>
<dbReference type="GO" id="GO:0000287">
    <property type="term" value="F:magnesium ion binding"/>
    <property type="evidence" value="ECO:0007669"/>
    <property type="project" value="TreeGrafter"/>
</dbReference>
<dbReference type="EMBL" id="CP041692">
    <property type="protein sequence ID" value="QDP98432.1"/>
    <property type="molecule type" value="Genomic_DNA"/>
</dbReference>
<gene>
    <name evidence="12" type="ORF">FOE78_23250</name>
</gene>
<evidence type="ECO:0000256" key="9">
    <source>
        <dbReference type="ARBA" id="ARBA00023065"/>
    </source>
</evidence>
<evidence type="ECO:0000313" key="13">
    <source>
        <dbReference type="Proteomes" id="UP000319263"/>
    </source>
</evidence>
<dbReference type="Gene3D" id="1.20.58.340">
    <property type="entry name" value="Magnesium transport protein CorA, transmembrane region"/>
    <property type="match status" value="2"/>
</dbReference>
<evidence type="ECO:0000256" key="8">
    <source>
        <dbReference type="ARBA" id="ARBA00022989"/>
    </source>
</evidence>
<sequence>MSDVLASRPVDLSQVWIGDRIIAHDVHGDDLADVLQQNGDASAWAIAPRTETGDLRRLVRMLGLDELILAELLKPGHRVRFAEIDGTRLVRLRAVRLQGRELVGNDVSLIIAEQIMIVLVDDQYGSELARMLAAASKRLAAVGAEGAARHVIDYVISQLADIAVELEAASDQLAEQLFGGDPLSRDGKLDAFRLRRAVTELRRVADPTREAMQDLLDSAADMTEIDTRRWTLILDHGDRVASTVAVLGDSLQTIFDTSLALDNARMSDVMKKLSGWAGILAVPTLVTGFVGMNVHFWLQDTTVGFIVYLALMIVAAVILYVVFRRKSWI</sequence>
<evidence type="ECO:0000256" key="4">
    <source>
        <dbReference type="ARBA" id="ARBA00022475"/>
    </source>
</evidence>
<keyword evidence="3" id="KW-0813">Transport</keyword>
<keyword evidence="4" id="KW-1003">Cell membrane</keyword>
<name>A0A516Q4Y7_9ACTN</name>
<keyword evidence="9" id="KW-0406">Ion transport</keyword>
<dbReference type="GO" id="GO:0015095">
    <property type="term" value="F:magnesium ion transmembrane transporter activity"/>
    <property type="evidence" value="ECO:0007669"/>
    <property type="project" value="TreeGrafter"/>
</dbReference>
<dbReference type="InterPro" id="IPR002523">
    <property type="entry name" value="MgTranspt_CorA/ZnTranspt_ZntB"/>
</dbReference>
<reference evidence="12 13" key="1">
    <citation type="submission" date="2019-07" db="EMBL/GenBank/DDBJ databases">
        <title>Microlunatus dokdonensis sp. nov. isolated from the rhizospheric soil of the wild plant Elymus tsukushiensis.</title>
        <authorList>
            <person name="Ghim S.-Y."/>
            <person name="Hwang Y.-J."/>
            <person name="Son J.-S."/>
            <person name="Shin J.-H."/>
        </authorList>
    </citation>
    <scope>NUCLEOTIDE SEQUENCE [LARGE SCALE GENOMIC DNA]</scope>
    <source>
        <strain evidence="12 13">KUDC0627</strain>
    </source>
</reference>
<dbReference type="AlphaFoldDB" id="A0A516Q4Y7"/>
<comment type="subcellular location">
    <subcellularLocation>
        <location evidence="1">Cell membrane</location>
        <topology evidence="1">Multi-pass membrane protein</topology>
    </subcellularLocation>
</comment>
<keyword evidence="6 11" id="KW-0812">Transmembrane</keyword>
<comment type="similarity">
    <text evidence="2">Belongs to the CorA metal ion transporter (MIT) (TC 1.A.35) family.</text>
</comment>
<evidence type="ECO:0000313" key="12">
    <source>
        <dbReference type="EMBL" id="QDP98432.1"/>
    </source>
</evidence>
<dbReference type="Proteomes" id="UP000319263">
    <property type="component" value="Chromosome"/>
</dbReference>
<evidence type="ECO:0000256" key="1">
    <source>
        <dbReference type="ARBA" id="ARBA00004651"/>
    </source>
</evidence>
<evidence type="ECO:0008006" key="14">
    <source>
        <dbReference type="Google" id="ProtNLM"/>
    </source>
</evidence>
<keyword evidence="5" id="KW-0997">Cell inner membrane</keyword>
<proteinExistence type="inferred from homology"/>
<organism evidence="12 13">
    <name type="scientific">Microlunatus elymi</name>
    <dbReference type="NCBI Taxonomy" id="2596828"/>
    <lineage>
        <taxon>Bacteria</taxon>
        <taxon>Bacillati</taxon>
        <taxon>Actinomycetota</taxon>
        <taxon>Actinomycetes</taxon>
        <taxon>Propionibacteriales</taxon>
        <taxon>Propionibacteriaceae</taxon>
        <taxon>Microlunatus</taxon>
    </lineage>
</organism>
<evidence type="ECO:0000256" key="3">
    <source>
        <dbReference type="ARBA" id="ARBA00022448"/>
    </source>
</evidence>
<keyword evidence="7" id="KW-0862">Zinc</keyword>
<evidence type="ECO:0000256" key="6">
    <source>
        <dbReference type="ARBA" id="ARBA00022692"/>
    </source>
</evidence>
<evidence type="ECO:0000256" key="10">
    <source>
        <dbReference type="ARBA" id="ARBA00023136"/>
    </source>
</evidence>
<dbReference type="InterPro" id="IPR045863">
    <property type="entry name" value="CorA_TM1_TM2"/>
</dbReference>
<evidence type="ECO:0000256" key="2">
    <source>
        <dbReference type="ARBA" id="ARBA00009765"/>
    </source>
</evidence>
<keyword evidence="13" id="KW-1185">Reference proteome</keyword>
<dbReference type="Pfam" id="PF01544">
    <property type="entry name" value="CorA"/>
    <property type="match status" value="1"/>
</dbReference>
<dbReference type="PANTHER" id="PTHR46494">
    <property type="entry name" value="CORA FAMILY METAL ION TRANSPORTER (EUROFUNG)"/>
    <property type="match status" value="1"/>
</dbReference>